<dbReference type="InterPro" id="IPR058163">
    <property type="entry name" value="LysR-type_TF_proteobact-type"/>
</dbReference>
<dbReference type="PANTHER" id="PTHR30537:SF5">
    <property type="entry name" value="HTH-TYPE TRANSCRIPTIONAL ACTIVATOR TTDR-RELATED"/>
    <property type="match status" value="1"/>
</dbReference>
<evidence type="ECO:0000256" key="3">
    <source>
        <dbReference type="ARBA" id="ARBA00023125"/>
    </source>
</evidence>
<dbReference type="InterPro" id="IPR036390">
    <property type="entry name" value="WH_DNA-bd_sf"/>
</dbReference>
<dbReference type="Pfam" id="PF00126">
    <property type="entry name" value="HTH_1"/>
    <property type="match status" value="1"/>
</dbReference>
<dbReference type="Pfam" id="PF03466">
    <property type="entry name" value="LysR_substrate"/>
    <property type="match status" value="1"/>
</dbReference>
<protein>
    <submittedName>
        <fullName evidence="6">LysR family transcriptional regulator</fullName>
    </submittedName>
</protein>
<evidence type="ECO:0000313" key="6">
    <source>
        <dbReference type="EMBL" id="MBM6704219.1"/>
    </source>
</evidence>
<keyword evidence="7" id="KW-1185">Reference proteome</keyword>
<name>A0ABS2DS92_9BURK</name>
<dbReference type="SUPFAM" id="SSF46785">
    <property type="entry name" value="Winged helix' DNA-binding domain"/>
    <property type="match status" value="1"/>
</dbReference>
<feature type="domain" description="HTH lysR-type" evidence="5">
    <location>
        <begin position="1"/>
        <end position="62"/>
    </location>
</feature>
<evidence type="ECO:0000256" key="4">
    <source>
        <dbReference type="ARBA" id="ARBA00023163"/>
    </source>
</evidence>
<evidence type="ECO:0000256" key="1">
    <source>
        <dbReference type="ARBA" id="ARBA00009437"/>
    </source>
</evidence>
<evidence type="ECO:0000259" key="5">
    <source>
        <dbReference type="PROSITE" id="PS50931"/>
    </source>
</evidence>
<dbReference type="SUPFAM" id="SSF53850">
    <property type="entry name" value="Periplasmic binding protein-like II"/>
    <property type="match status" value="1"/>
</dbReference>
<dbReference type="InterPro" id="IPR005119">
    <property type="entry name" value="LysR_subst-bd"/>
</dbReference>
<organism evidence="6 7">
    <name type="scientific">Sutterella massiliensis</name>
    <dbReference type="NCBI Taxonomy" id="1816689"/>
    <lineage>
        <taxon>Bacteria</taxon>
        <taxon>Pseudomonadati</taxon>
        <taxon>Pseudomonadota</taxon>
        <taxon>Betaproteobacteria</taxon>
        <taxon>Burkholderiales</taxon>
        <taxon>Sutterellaceae</taxon>
        <taxon>Sutterella</taxon>
    </lineage>
</organism>
<dbReference type="EMBL" id="JACJJC010000009">
    <property type="protein sequence ID" value="MBM6704219.1"/>
    <property type="molecule type" value="Genomic_DNA"/>
</dbReference>
<keyword evidence="2" id="KW-0805">Transcription regulation</keyword>
<reference evidence="6 7" key="1">
    <citation type="journal article" date="2021" name="Sci. Rep.">
        <title>The distribution of antibiotic resistance genes in chicken gut microbiota commensals.</title>
        <authorList>
            <person name="Juricova H."/>
            <person name="Matiasovicova J."/>
            <person name="Kubasova T."/>
            <person name="Cejkova D."/>
            <person name="Rychlik I."/>
        </authorList>
    </citation>
    <scope>NUCLEOTIDE SEQUENCE [LARGE SCALE GENOMIC DNA]</scope>
    <source>
        <strain evidence="6 7">An829</strain>
    </source>
</reference>
<dbReference type="PROSITE" id="PS50931">
    <property type="entry name" value="HTH_LYSR"/>
    <property type="match status" value="1"/>
</dbReference>
<sequence length="316" mass="35111">MDIRSSLIAWRLLAAIGEKSGLARAAESLDLDPGRASRLIHSLEAALECELLTRTERPLGLTEEARTLLPAAQEYIRAHDALIAATKAAAPKIEHLRIGVPVNIARKEILEVLSLPHLKSAVKTVNIVPEADLDDLREKRIDLAILPHTPEDRDIAALPICETCTCGLASPEYIAKYGSPASPEELTRHSLILRRGGSYPEARMLLRGSQTAPLCCERVAYAGDLSTCKELTVLGHGICFDLSLGVTYNHRRAGKLVPVLPQWHRPKWQLSCSILVSRKRERRLFSFARDLALALRKPLDERTRRWYEGIGVAYDE</sequence>
<comment type="caution">
    <text evidence="6">The sequence shown here is derived from an EMBL/GenBank/DDBJ whole genome shotgun (WGS) entry which is preliminary data.</text>
</comment>
<keyword evidence="3" id="KW-0238">DNA-binding</keyword>
<dbReference type="InterPro" id="IPR036388">
    <property type="entry name" value="WH-like_DNA-bd_sf"/>
</dbReference>
<dbReference type="RefSeq" id="WP_205102708.1">
    <property type="nucleotide sequence ID" value="NZ_JACJJC010000009.1"/>
</dbReference>
<keyword evidence="4" id="KW-0804">Transcription</keyword>
<dbReference type="PANTHER" id="PTHR30537">
    <property type="entry name" value="HTH-TYPE TRANSCRIPTIONAL REGULATOR"/>
    <property type="match status" value="1"/>
</dbReference>
<dbReference type="Gene3D" id="1.10.10.10">
    <property type="entry name" value="Winged helix-like DNA-binding domain superfamily/Winged helix DNA-binding domain"/>
    <property type="match status" value="1"/>
</dbReference>
<dbReference type="InterPro" id="IPR000847">
    <property type="entry name" value="LysR_HTH_N"/>
</dbReference>
<comment type="similarity">
    <text evidence="1">Belongs to the LysR transcriptional regulatory family.</text>
</comment>
<accession>A0ABS2DS92</accession>
<evidence type="ECO:0000256" key="2">
    <source>
        <dbReference type="ARBA" id="ARBA00023015"/>
    </source>
</evidence>
<proteinExistence type="inferred from homology"/>
<dbReference type="Gene3D" id="3.40.190.290">
    <property type="match status" value="1"/>
</dbReference>
<dbReference type="Proteomes" id="UP000715095">
    <property type="component" value="Unassembled WGS sequence"/>
</dbReference>
<evidence type="ECO:0000313" key="7">
    <source>
        <dbReference type="Proteomes" id="UP000715095"/>
    </source>
</evidence>
<gene>
    <name evidence="6" type="ORF">H6A60_06945</name>
</gene>